<comment type="function">
    <text evidence="6">The RuvA-RuvB-RuvC complex processes Holliday junction (HJ) DNA during genetic recombination and DNA repair, while the RuvA-RuvB complex plays an important role in the rescue of blocked DNA replication forks via replication fork reversal (RFR). RuvA specifically binds to HJ cruciform DNA, conferring on it an open structure. The RuvB hexamer acts as an ATP-dependent pump, pulling dsDNA into and through the RuvAB complex. HJ branch migration allows RuvC to scan DNA until it finds its consensus sequence, where it cleaves and resolves the cruciform DNA.</text>
</comment>
<comment type="similarity">
    <text evidence="6">Belongs to the RuvA family.</text>
</comment>
<reference evidence="8 9" key="1">
    <citation type="submission" date="2016-10" db="EMBL/GenBank/DDBJ databases">
        <authorList>
            <person name="de Groot N.N."/>
        </authorList>
    </citation>
    <scope>NUCLEOTIDE SEQUENCE [LARGE SCALE GENOMIC DNA]</scope>
    <source>
        <strain evidence="8 9">DSM 1283</strain>
    </source>
</reference>
<feature type="domain" description="Helix-hairpin-helix DNA-binding motif class 1" evidence="7">
    <location>
        <begin position="73"/>
        <end position="92"/>
    </location>
</feature>
<comment type="caution">
    <text evidence="6">Lacks conserved residue(s) required for the propagation of feature annotation.</text>
</comment>
<comment type="subcellular location">
    <subcellularLocation>
        <location evidence="6">Cytoplasm</location>
    </subcellularLocation>
</comment>
<sequence length="207" mass="22624">MISYIKGELVKVCEEGIILETGNIGYEIKMPLSSLEDLPRIGNAIKIYTYMHVREDAIGLFGFLTEDDLNMFKLLITVSGIGPKGALGILSAITPDDLRFAILSDDAKTISKAPGIGNKTASKMIIELKDKIKLEDAFEQKLMNQMNEQGKGASTGSTIANIRHEAIQALVVLGYSKTDAAKVVRNIDVSEDMSSEDILKKSLKFLI</sequence>
<keyword evidence="4 6" id="KW-0233">DNA recombination</keyword>
<name>A0A1I5J731_9FIRM</name>
<dbReference type="CDD" id="cd14332">
    <property type="entry name" value="UBA_RuvA_C"/>
    <property type="match status" value="1"/>
</dbReference>
<dbReference type="STRING" id="1527.SAMN04489757_1702"/>
<evidence type="ECO:0000256" key="6">
    <source>
        <dbReference type="HAMAP-Rule" id="MF_00031"/>
    </source>
</evidence>
<dbReference type="SUPFAM" id="SSF50249">
    <property type="entry name" value="Nucleic acid-binding proteins"/>
    <property type="match status" value="1"/>
</dbReference>
<evidence type="ECO:0000256" key="1">
    <source>
        <dbReference type="ARBA" id="ARBA00022490"/>
    </source>
</evidence>
<keyword evidence="8" id="KW-0378">Hydrolase</keyword>
<dbReference type="InterPro" id="IPR003583">
    <property type="entry name" value="Hlx-hairpin-Hlx_DNA-bd_motif"/>
</dbReference>
<gene>
    <name evidence="6" type="primary">ruvA</name>
    <name evidence="8" type="ORF">SAMN04489757_1702</name>
</gene>
<keyword evidence="8" id="KW-0067">ATP-binding</keyword>
<dbReference type="GO" id="GO:0000400">
    <property type="term" value="F:four-way junction DNA binding"/>
    <property type="evidence" value="ECO:0007669"/>
    <property type="project" value="UniProtKB-UniRule"/>
</dbReference>
<dbReference type="GO" id="GO:0009378">
    <property type="term" value="F:four-way junction helicase activity"/>
    <property type="evidence" value="ECO:0007669"/>
    <property type="project" value="InterPro"/>
</dbReference>
<dbReference type="SMART" id="SM00278">
    <property type="entry name" value="HhH1"/>
    <property type="match status" value="2"/>
</dbReference>
<dbReference type="InterPro" id="IPR012340">
    <property type="entry name" value="NA-bd_OB-fold"/>
</dbReference>
<feature type="region of interest" description="Domain III" evidence="6">
    <location>
        <begin position="155"/>
        <end position="207"/>
    </location>
</feature>
<feature type="domain" description="Helix-hairpin-helix DNA-binding motif class 1" evidence="7">
    <location>
        <begin position="108"/>
        <end position="127"/>
    </location>
</feature>
<dbReference type="GO" id="GO:0048476">
    <property type="term" value="C:Holliday junction resolvase complex"/>
    <property type="evidence" value="ECO:0007669"/>
    <property type="project" value="UniProtKB-UniRule"/>
</dbReference>
<organism evidence="8 9">
    <name type="scientific">Anaerocolumna aminovalerica</name>
    <dbReference type="NCBI Taxonomy" id="1527"/>
    <lineage>
        <taxon>Bacteria</taxon>
        <taxon>Bacillati</taxon>
        <taxon>Bacillota</taxon>
        <taxon>Clostridia</taxon>
        <taxon>Lachnospirales</taxon>
        <taxon>Lachnospiraceae</taxon>
        <taxon>Anaerocolumna</taxon>
    </lineage>
</organism>
<keyword evidence="2 6" id="KW-0227">DNA damage</keyword>
<dbReference type="Pfam" id="PF07499">
    <property type="entry name" value="RuvA_C"/>
    <property type="match status" value="1"/>
</dbReference>
<keyword evidence="1 6" id="KW-0963">Cytoplasm</keyword>
<dbReference type="Pfam" id="PF01330">
    <property type="entry name" value="RuvA_N"/>
    <property type="match status" value="1"/>
</dbReference>
<evidence type="ECO:0000256" key="2">
    <source>
        <dbReference type="ARBA" id="ARBA00022763"/>
    </source>
</evidence>
<feature type="region of interest" description="Domain I" evidence="6">
    <location>
        <begin position="1"/>
        <end position="64"/>
    </location>
</feature>
<dbReference type="InterPro" id="IPR010994">
    <property type="entry name" value="RuvA_2-like"/>
</dbReference>
<dbReference type="GO" id="GO:0005524">
    <property type="term" value="F:ATP binding"/>
    <property type="evidence" value="ECO:0007669"/>
    <property type="project" value="InterPro"/>
</dbReference>
<comment type="domain">
    <text evidence="6">Has three domains with a flexible linker between the domains II and III and assumes an 'L' shape. Domain III is highly mobile and contacts RuvB.</text>
</comment>
<evidence type="ECO:0000313" key="8">
    <source>
        <dbReference type="EMBL" id="SFO68469.1"/>
    </source>
</evidence>
<dbReference type="OrthoDB" id="5293449at2"/>
<dbReference type="GO" id="GO:0006310">
    <property type="term" value="P:DNA recombination"/>
    <property type="evidence" value="ECO:0007669"/>
    <property type="project" value="UniProtKB-UniRule"/>
</dbReference>
<dbReference type="Gene3D" id="1.10.150.20">
    <property type="entry name" value="5' to 3' exonuclease, C-terminal subdomain"/>
    <property type="match status" value="1"/>
</dbReference>
<dbReference type="Proteomes" id="UP000198806">
    <property type="component" value="Unassembled WGS sequence"/>
</dbReference>
<dbReference type="Gene3D" id="2.40.50.140">
    <property type="entry name" value="Nucleic acid-binding proteins"/>
    <property type="match status" value="1"/>
</dbReference>
<dbReference type="AlphaFoldDB" id="A0A1I5J731"/>
<evidence type="ECO:0000256" key="4">
    <source>
        <dbReference type="ARBA" id="ARBA00023172"/>
    </source>
</evidence>
<keyword evidence="8" id="KW-0347">Helicase</keyword>
<accession>A0A1I5J731</accession>
<evidence type="ECO:0000256" key="3">
    <source>
        <dbReference type="ARBA" id="ARBA00023125"/>
    </source>
</evidence>
<dbReference type="HAMAP" id="MF_00031">
    <property type="entry name" value="DNA_HJ_migration_RuvA"/>
    <property type="match status" value="1"/>
</dbReference>
<evidence type="ECO:0000256" key="5">
    <source>
        <dbReference type="ARBA" id="ARBA00023204"/>
    </source>
</evidence>
<dbReference type="GO" id="GO:0009379">
    <property type="term" value="C:Holliday junction helicase complex"/>
    <property type="evidence" value="ECO:0007669"/>
    <property type="project" value="InterPro"/>
</dbReference>
<dbReference type="Pfam" id="PF14520">
    <property type="entry name" value="HHH_5"/>
    <property type="match status" value="1"/>
</dbReference>
<dbReference type="InterPro" id="IPR011114">
    <property type="entry name" value="RuvA_C"/>
</dbReference>
<dbReference type="RefSeq" id="WP_091689351.1">
    <property type="nucleotide sequence ID" value="NZ_BAABFM010000002.1"/>
</dbReference>
<dbReference type="InterPro" id="IPR013849">
    <property type="entry name" value="DNA_helicase_Holl-junc_RuvA_I"/>
</dbReference>
<dbReference type="EMBL" id="FOWD01000070">
    <property type="protein sequence ID" value="SFO68469.1"/>
    <property type="molecule type" value="Genomic_DNA"/>
</dbReference>
<protein>
    <recommendedName>
        <fullName evidence="6">Holliday junction branch migration complex subunit RuvA</fullName>
    </recommendedName>
</protein>
<keyword evidence="3 6" id="KW-0238">DNA-binding</keyword>
<dbReference type="NCBIfam" id="TIGR00084">
    <property type="entry name" value="ruvA"/>
    <property type="match status" value="1"/>
</dbReference>
<keyword evidence="8" id="KW-0547">Nucleotide-binding</keyword>
<keyword evidence="9" id="KW-1185">Reference proteome</keyword>
<dbReference type="InterPro" id="IPR036267">
    <property type="entry name" value="RuvA_C_sf"/>
</dbReference>
<dbReference type="InterPro" id="IPR000085">
    <property type="entry name" value="RuvA"/>
</dbReference>
<dbReference type="SUPFAM" id="SSF46929">
    <property type="entry name" value="DNA helicase RuvA subunit, C-terminal domain"/>
    <property type="match status" value="1"/>
</dbReference>
<evidence type="ECO:0000259" key="7">
    <source>
        <dbReference type="SMART" id="SM00278"/>
    </source>
</evidence>
<dbReference type="Gene3D" id="1.10.8.10">
    <property type="entry name" value="DNA helicase RuvA subunit, C-terminal domain"/>
    <property type="match status" value="1"/>
</dbReference>
<dbReference type="GO" id="GO:0006281">
    <property type="term" value="P:DNA repair"/>
    <property type="evidence" value="ECO:0007669"/>
    <property type="project" value="UniProtKB-UniRule"/>
</dbReference>
<evidence type="ECO:0000313" key="9">
    <source>
        <dbReference type="Proteomes" id="UP000198806"/>
    </source>
</evidence>
<keyword evidence="5 6" id="KW-0234">DNA repair</keyword>
<proteinExistence type="inferred from homology"/>
<comment type="subunit">
    <text evidence="6">Homotetramer. Forms an RuvA(8)-RuvB(12)-Holliday junction (HJ) complex. HJ DNA is sandwiched between 2 RuvA tetramers; dsDNA enters through RuvA and exits via RuvB. An RuvB hexamer assembles on each DNA strand where it exits the tetramer. Each RuvB hexamer is contacted by two RuvA subunits (via domain III) on 2 adjacent RuvB subunits; this complex drives branch migration. In the full resolvosome a probable DNA-RuvA(4)-RuvB(12)-RuvC(2) complex forms which resolves the HJ.</text>
</comment>
<dbReference type="GO" id="GO:0005737">
    <property type="term" value="C:cytoplasm"/>
    <property type="evidence" value="ECO:0007669"/>
    <property type="project" value="UniProtKB-SubCell"/>
</dbReference>
<dbReference type="SUPFAM" id="SSF47781">
    <property type="entry name" value="RuvA domain 2-like"/>
    <property type="match status" value="1"/>
</dbReference>